<proteinExistence type="inferred from homology"/>
<dbReference type="GO" id="GO:0005634">
    <property type="term" value="C:nucleus"/>
    <property type="evidence" value="ECO:0007669"/>
    <property type="project" value="UniProtKB-SubCell"/>
</dbReference>
<sequence length="236" mass="26224">MAEYGLYGAMVRHSLPLPETILKSAKENEGVAPWLLGMHRKSLEAADQLKDDNSCASDKEELIETDKSDGSPEEFKMTSRKSHQNAQQNNNNNSGREGGGGLKEEGSNTGMHQRSVPGSFDGRYQVERDSSHQEQQQQQQSLLSNERVLENDRLADRNSLPTDPEEFRNNSIACLRAKAQEHQAKLLGFSTDALMLVSSSPRRSLTCDANANSINHHHHHQQPDILTSSDNSSSIF</sequence>
<dbReference type="PROSITE" id="PS51496">
    <property type="entry name" value="CVC"/>
    <property type="match status" value="1"/>
</dbReference>
<feature type="compositionally biased region" description="Low complexity" evidence="8">
    <location>
        <begin position="84"/>
        <end position="95"/>
    </location>
</feature>
<keyword evidence="6" id="KW-0804">Transcription</keyword>
<evidence type="ECO:0000256" key="5">
    <source>
        <dbReference type="ARBA" id="ARBA00023015"/>
    </source>
</evidence>
<feature type="domain" description="CVC" evidence="10">
    <location>
        <begin position="1"/>
        <end position="44"/>
    </location>
</feature>
<dbReference type="PROSITE" id="PS50803">
    <property type="entry name" value="OAR"/>
    <property type="match status" value="1"/>
</dbReference>
<dbReference type="Proteomes" id="UP001372834">
    <property type="component" value="Unassembled WGS sequence"/>
</dbReference>
<feature type="compositionally biased region" description="Basic and acidic residues" evidence="8">
    <location>
        <begin position="49"/>
        <end position="77"/>
    </location>
</feature>
<evidence type="ECO:0000259" key="9">
    <source>
        <dbReference type="PROSITE" id="PS50803"/>
    </source>
</evidence>
<dbReference type="Pfam" id="PF03826">
    <property type="entry name" value="OAR"/>
    <property type="match status" value="1"/>
</dbReference>
<comment type="caution">
    <text evidence="11">The sequence shown here is derived from an EMBL/GenBank/DDBJ whole genome shotgun (WGS) entry which is preliminary data.</text>
</comment>
<dbReference type="PANTHER" id="PTHR46892:SF3">
    <property type="entry name" value="VISUAL SYSTEM HOMEOBOX 2"/>
    <property type="match status" value="1"/>
</dbReference>
<evidence type="ECO:0000313" key="12">
    <source>
        <dbReference type="Proteomes" id="UP001372834"/>
    </source>
</evidence>
<evidence type="ECO:0000256" key="8">
    <source>
        <dbReference type="SAM" id="MobiDB-lite"/>
    </source>
</evidence>
<reference evidence="11 12" key="1">
    <citation type="submission" date="2023-10" db="EMBL/GenBank/DDBJ databases">
        <title>Genomes of two closely related lineages of the louse Polyplax serrata with different host specificities.</title>
        <authorList>
            <person name="Martinu J."/>
            <person name="Tarabai H."/>
            <person name="Stefka J."/>
            <person name="Hypsa V."/>
        </authorList>
    </citation>
    <scope>NUCLEOTIDE SEQUENCE [LARGE SCALE GENOMIC DNA]</scope>
    <source>
        <strain evidence="11">HR10_N</strain>
    </source>
</reference>
<evidence type="ECO:0000313" key="11">
    <source>
        <dbReference type="EMBL" id="KAK6621339.1"/>
    </source>
</evidence>
<keyword evidence="5" id="KW-0805">Transcription regulation</keyword>
<comment type="similarity">
    <text evidence="2">Belongs to the paired homeobox family.</text>
</comment>
<feature type="compositionally biased region" description="Polar residues" evidence="8">
    <location>
        <begin position="224"/>
        <end position="236"/>
    </location>
</feature>
<dbReference type="PANTHER" id="PTHR46892">
    <property type="entry name" value="VISUAL SYSTEM HOMEOBOX 2"/>
    <property type="match status" value="1"/>
</dbReference>
<dbReference type="GO" id="GO:1990837">
    <property type="term" value="F:sequence-specific double-stranded DNA binding"/>
    <property type="evidence" value="ECO:0007669"/>
    <property type="project" value="TreeGrafter"/>
</dbReference>
<dbReference type="GO" id="GO:0006357">
    <property type="term" value="P:regulation of transcription by RNA polymerase II"/>
    <property type="evidence" value="ECO:0007669"/>
    <property type="project" value="TreeGrafter"/>
</dbReference>
<evidence type="ECO:0000259" key="10">
    <source>
        <dbReference type="PROSITE" id="PS51496"/>
    </source>
</evidence>
<organism evidence="11 12">
    <name type="scientific">Polyplax serrata</name>
    <name type="common">Common mouse louse</name>
    <dbReference type="NCBI Taxonomy" id="468196"/>
    <lineage>
        <taxon>Eukaryota</taxon>
        <taxon>Metazoa</taxon>
        <taxon>Ecdysozoa</taxon>
        <taxon>Arthropoda</taxon>
        <taxon>Hexapoda</taxon>
        <taxon>Insecta</taxon>
        <taxon>Pterygota</taxon>
        <taxon>Neoptera</taxon>
        <taxon>Paraneoptera</taxon>
        <taxon>Psocodea</taxon>
        <taxon>Troctomorpha</taxon>
        <taxon>Phthiraptera</taxon>
        <taxon>Anoplura</taxon>
        <taxon>Polyplacidae</taxon>
        <taxon>Polyplax</taxon>
    </lineage>
</organism>
<evidence type="ECO:0008006" key="13">
    <source>
        <dbReference type="Google" id="ProtNLM"/>
    </source>
</evidence>
<keyword evidence="3" id="KW-0217">Developmental protein</keyword>
<dbReference type="EMBL" id="JAWJWE010000039">
    <property type="protein sequence ID" value="KAK6621339.1"/>
    <property type="molecule type" value="Genomic_DNA"/>
</dbReference>
<comment type="subcellular location">
    <subcellularLocation>
        <location evidence="1">Nucleus</location>
    </subcellularLocation>
</comment>
<evidence type="ECO:0000256" key="7">
    <source>
        <dbReference type="ARBA" id="ARBA00023305"/>
    </source>
</evidence>
<dbReference type="InterPro" id="IPR023339">
    <property type="entry name" value="CVC"/>
</dbReference>
<gene>
    <name evidence="11" type="ORF">RUM43_011645</name>
</gene>
<name>A0AAN8NME8_POLSC</name>
<evidence type="ECO:0000256" key="3">
    <source>
        <dbReference type="ARBA" id="ARBA00022473"/>
    </source>
</evidence>
<feature type="region of interest" description="Disordered" evidence="8">
    <location>
        <begin position="49"/>
        <end position="149"/>
    </location>
</feature>
<dbReference type="GO" id="GO:0007601">
    <property type="term" value="P:visual perception"/>
    <property type="evidence" value="ECO:0007669"/>
    <property type="project" value="UniProtKB-KW"/>
</dbReference>
<dbReference type="InterPro" id="IPR052294">
    <property type="entry name" value="VSX_homeobox_regulators"/>
</dbReference>
<feature type="domain" description="OAR" evidence="9">
    <location>
        <begin position="170"/>
        <end position="183"/>
    </location>
</feature>
<dbReference type="AlphaFoldDB" id="A0AAN8NME8"/>
<keyword evidence="4" id="KW-0716">Sensory transduction</keyword>
<evidence type="ECO:0000256" key="2">
    <source>
        <dbReference type="ARBA" id="ARBA00005733"/>
    </source>
</evidence>
<evidence type="ECO:0000256" key="1">
    <source>
        <dbReference type="ARBA" id="ARBA00004123"/>
    </source>
</evidence>
<evidence type="ECO:0000256" key="4">
    <source>
        <dbReference type="ARBA" id="ARBA00022606"/>
    </source>
</evidence>
<protein>
    <recommendedName>
        <fullName evidence="13">Visual system homeobox 2</fullName>
    </recommendedName>
</protein>
<keyword evidence="7" id="KW-0844">Vision</keyword>
<feature type="region of interest" description="Disordered" evidence="8">
    <location>
        <begin position="214"/>
        <end position="236"/>
    </location>
</feature>
<evidence type="ECO:0000256" key="6">
    <source>
        <dbReference type="ARBA" id="ARBA00023163"/>
    </source>
</evidence>
<dbReference type="InterPro" id="IPR003654">
    <property type="entry name" value="OAR_dom"/>
</dbReference>
<accession>A0AAN8NME8</accession>